<feature type="transmembrane region" description="Helical" evidence="2">
    <location>
        <begin position="362"/>
        <end position="387"/>
    </location>
</feature>
<organism evidence="3 4">
    <name type="scientific">Heterodera trifolii</name>
    <dbReference type="NCBI Taxonomy" id="157864"/>
    <lineage>
        <taxon>Eukaryota</taxon>
        <taxon>Metazoa</taxon>
        <taxon>Ecdysozoa</taxon>
        <taxon>Nematoda</taxon>
        <taxon>Chromadorea</taxon>
        <taxon>Rhabditida</taxon>
        <taxon>Tylenchina</taxon>
        <taxon>Tylenchomorpha</taxon>
        <taxon>Tylenchoidea</taxon>
        <taxon>Heteroderidae</taxon>
        <taxon>Heteroderinae</taxon>
        <taxon>Heterodera</taxon>
    </lineage>
</organism>
<protein>
    <submittedName>
        <fullName evidence="3">Uncharacterized protein</fullName>
    </submittedName>
</protein>
<accession>A0ABD2LJV5</accession>
<feature type="region of interest" description="Disordered" evidence="1">
    <location>
        <begin position="282"/>
        <end position="315"/>
    </location>
</feature>
<dbReference type="AlphaFoldDB" id="A0ABD2LJV5"/>
<keyword evidence="2" id="KW-1133">Transmembrane helix</keyword>
<dbReference type="EMBL" id="JBICBT010000381">
    <property type="protein sequence ID" value="KAL3115408.1"/>
    <property type="molecule type" value="Genomic_DNA"/>
</dbReference>
<feature type="region of interest" description="Disordered" evidence="1">
    <location>
        <begin position="392"/>
        <end position="423"/>
    </location>
</feature>
<feature type="compositionally biased region" description="Basic residues" evidence="1">
    <location>
        <begin position="297"/>
        <end position="308"/>
    </location>
</feature>
<sequence>MAQKIGPFKTDNATNSIKKAFEGNKNPNVSKGCNLVKSLEEIVIPKLISEELDQFADGKQERHNLASNFANLLAFKEKLSELSPSKTNKNEFKQFMETLNNKIKETIQLWDGNNAKTIGESDQKMAKEILEMKIKFKLIEMIQKMNLNTIVEHEKIVKECATAEKWQNWGDFVTQSYKMILDKFFGQIDQSIEPILSEDWSNEQKVMVEKALQSMIKMGQIPSVDEVIEVKSQFDELLSKNAANLDWQNGPIYDIVQISNWQLAILSFGSLSELFKNGIGRHNAKSEANRKNEGKKEKHQQKNGKKNKNNGQGEEHGRSIFEQWLNDNAQLVKSVYDRLFPEDVLKQLQKKRRRRRKIDWEAWLQCISLILLFIIIIWVIIAFFLLANSKSGGGRTRYRSRSRRSSNSNSSSSSNNRSYSYGGRSSYGRISAGRPTLTYWSSCQVVWYDLRNNDTVDEYDYDD</sequence>
<feature type="compositionally biased region" description="Low complexity" evidence="1">
    <location>
        <begin position="405"/>
        <end position="423"/>
    </location>
</feature>
<keyword evidence="4" id="KW-1185">Reference proteome</keyword>
<keyword evidence="2" id="KW-0472">Membrane</keyword>
<keyword evidence="2" id="KW-0812">Transmembrane</keyword>
<evidence type="ECO:0000313" key="3">
    <source>
        <dbReference type="EMBL" id="KAL3115408.1"/>
    </source>
</evidence>
<comment type="caution">
    <text evidence="3">The sequence shown here is derived from an EMBL/GenBank/DDBJ whole genome shotgun (WGS) entry which is preliminary data.</text>
</comment>
<name>A0ABD2LJV5_9BILA</name>
<evidence type="ECO:0000313" key="4">
    <source>
        <dbReference type="Proteomes" id="UP001620626"/>
    </source>
</evidence>
<gene>
    <name evidence="3" type="ORF">niasHT_020081</name>
</gene>
<evidence type="ECO:0000256" key="2">
    <source>
        <dbReference type="SAM" id="Phobius"/>
    </source>
</evidence>
<reference evidence="3 4" key="1">
    <citation type="submission" date="2024-10" db="EMBL/GenBank/DDBJ databases">
        <authorList>
            <person name="Kim D."/>
        </authorList>
    </citation>
    <scope>NUCLEOTIDE SEQUENCE [LARGE SCALE GENOMIC DNA]</scope>
    <source>
        <strain evidence="3">BH-2024</strain>
    </source>
</reference>
<proteinExistence type="predicted"/>
<evidence type="ECO:0000256" key="1">
    <source>
        <dbReference type="SAM" id="MobiDB-lite"/>
    </source>
</evidence>
<dbReference type="Proteomes" id="UP001620626">
    <property type="component" value="Unassembled WGS sequence"/>
</dbReference>
<feature type="compositionally biased region" description="Basic and acidic residues" evidence="1">
    <location>
        <begin position="284"/>
        <end position="296"/>
    </location>
</feature>